<dbReference type="PANTHER" id="PTHR30033">
    <property type="entry name" value="FLAGELLAR HOOK-ASSOCIATED PROTEIN 1"/>
    <property type="match status" value="1"/>
</dbReference>
<dbReference type="InterPro" id="IPR053927">
    <property type="entry name" value="FlgK_helical"/>
</dbReference>
<comment type="similarity">
    <text evidence="3">Belongs to the flagella basal body rod proteins family.</text>
</comment>
<dbReference type="InterPro" id="IPR002371">
    <property type="entry name" value="FlgK"/>
</dbReference>
<evidence type="ECO:0000259" key="7">
    <source>
        <dbReference type="Pfam" id="PF00460"/>
    </source>
</evidence>
<feature type="domain" description="Flagellar basal-body/hook protein C-terminal" evidence="8">
    <location>
        <begin position="580"/>
        <end position="617"/>
    </location>
</feature>
<dbReference type="Pfam" id="PF06429">
    <property type="entry name" value="Flg_bbr_C"/>
    <property type="match status" value="1"/>
</dbReference>
<proteinExistence type="inferred from homology"/>
<evidence type="ECO:0000313" key="10">
    <source>
        <dbReference type="EMBL" id="MBB6226689.1"/>
    </source>
</evidence>
<dbReference type="Pfam" id="PF00460">
    <property type="entry name" value="Flg_bb_rod"/>
    <property type="match status" value="1"/>
</dbReference>
<evidence type="ECO:0000259" key="8">
    <source>
        <dbReference type="Pfam" id="PF06429"/>
    </source>
</evidence>
<comment type="subcellular location">
    <subcellularLocation>
        <location evidence="1">Bacterial flagellum basal body</location>
    </subcellularLocation>
    <subcellularLocation>
        <location evidence="2">Secreted</location>
    </subcellularLocation>
</comment>
<dbReference type="GO" id="GO:0009425">
    <property type="term" value="C:bacterial-type flagellum basal body"/>
    <property type="evidence" value="ECO:0007669"/>
    <property type="project" value="UniProtKB-SubCell"/>
</dbReference>
<keyword evidence="11" id="KW-1185">Reference proteome</keyword>
<protein>
    <recommendedName>
        <fullName evidence="4">Flagellar hook-associated protein 1</fullName>
    </recommendedName>
</protein>
<evidence type="ECO:0000256" key="5">
    <source>
        <dbReference type="ARBA" id="ARBA00022525"/>
    </source>
</evidence>
<dbReference type="GO" id="GO:0044780">
    <property type="term" value="P:bacterial-type flagellum assembly"/>
    <property type="evidence" value="ECO:0007669"/>
    <property type="project" value="InterPro"/>
</dbReference>
<evidence type="ECO:0000256" key="2">
    <source>
        <dbReference type="ARBA" id="ARBA00004613"/>
    </source>
</evidence>
<evidence type="ECO:0000256" key="4">
    <source>
        <dbReference type="ARBA" id="ARBA00016244"/>
    </source>
</evidence>
<dbReference type="RefSeq" id="WP_184195875.1">
    <property type="nucleotide sequence ID" value="NZ_JACIIV010000005.1"/>
</dbReference>
<dbReference type="InterPro" id="IPR001444">
    <property type="entry name" value="Flag_bb_rod_N"/>
</dbReference>
<dbReference type="GO" id="GO:0005198">
    <property type="term" value="F:structural molecule activity"/>
    <property type="evidence" value="ECO:0007669"/>
    <property type="project" value="InterPro"/>
</dbReference>
<evidence type="ECO:0000259" key="9">
    <source>
        <dbReference type="Pfam" id="PF22638"/>
    </source>
</evidence>
<dbReference type="PANTHER" id="PTHR30033:SF2">
    <property type="entry name" value="FLAGELLAR HOOK PROTEIN"/>
    <property type="match status" value="1"/>
</dbReference>
<reference evidence="10 11" key="1">
    <citation type="submission" date="2020-08" db="EMBL/GenBank/DDBJ databases">
        <title>Genomic Encyclopedia of Type Strains, Phase IV (KMG-IV): sequencing the most valuable type-strain genomes for metagenomic binning, comparative biology and taxonomic classification.</title>
        <authorList>
            <person name="Goeker M."/>
        </authorList>
    </citation>
    <scope>NUCLEOTIDE SEQUENCE [LARGE SCALE GENOMIC DNA]</scope>
    <source>
        <strain evidence="10 11">DSM 102189</strain>
    </source>
</reference>
<dbReference type="Proteomes" id="UP000538147">
    <property type="component" value="Unassembled WGS sequence"/>
</dbReference>
<accession>A0A841L1I6</accession>
<keyword evidence="6" id="KW-0975">Bacterial flagellum</keyword>
<organism evidence="10 11">
    <name type="scientific">Polymorphobacter multimanifer</name>
    <dbReference type="NCBI Taxonomy" id="1070431"/>
    <lineage>
        <taxon>Bacteria</taxon>
        <taxon>Pseudomonadati</taxon>
        <taxon>Pseudomonadota</taxon>
        <taxon>Alphaproteobacteria</taxon>
        <taxon>Sphingomonadales</taxon>
        <taxon>Sphingosinicellaceae</taxon>
        <taxon>Polymorphobacter</taxon>
    </lineage>
</organism>
<dbReference type="EMBL" id="JACIIV010000005">
    <property type="protein sequence ID" value="MBB6226689.1"/>
    <property type="molecule type" value="Genomic_DNA"/>
</dbReference>
<dbReference type="AlphaFoldDB" id="A0A841L1I6"/>
<dbReference type="InterPro" id="IPR010930">
    <property type="entry name" value="Flg_bb/hook_C_dom"/>
</dbReference>
<dbReference type="GO" id="GO:0009424">
    <property type="term" value="C:bacterial-type flagellum hook"/>
    <property type="evidence" value="ECO:0007669"/>
    <property type="project" value="InterPro"/>
</dbReference>
<dbReference type="Pfam" id="PF22638">
    <property type="entry name" value="FlgK_D1"/>
    <property type="match status" value="1"/>
</dbReference>
<evidence type="ECO:0000256" key="3">
    <source>
        <dbReference type="ARBA" id="ARBA00009677"/>
    </source>
</evidence>
<name>A0A841L1I6_9SPHN</name>
<evidence type="ECO:0000256" key="6">
    <source>
        <dbReference type="ARBA" id="ARBA00023143"/>
    </source>
</evidence>
<keyword evidence="5" id="KW-0964">Secreted</keyword>
<keyword evidence="10" id="KW-0282">Flagellum</keyword>
<keyword evidence="10" id="KW-0969">Cilium</keyword>
<evidence type="ECO:0000256" key="1">
    <source>
        <dbReference type="ARBA" id="ARBA00004117"/>
    </source>
</evidence>
<evidence type="ECO:0000313" key="11">
    <source>
        <dbReference type="Proteomes" id="UP000538147"/>
    </source>
</evidence>
<feature type="domain" description="Flagellar hook-associated protein FlgK helical" evidence="9">
    <location>
        <begin position="104"/>
        <end position="324"/>
    </location>
</feature>
<comment type="caution">
    <text evidence="10">The sequence shown here is derived from an EMBL/GenBank/DDBJ whole genome shotgun (WGS) entry which is preliminary data.</text>
</comment>
<keyword evidence="10" id="KW-0966">Cell projection</keyword>
<gene>
    <name evidence="10" type="ORF">FHS79_000847</name>
</gene>
<dbReference type="GO" id="GO:0005576">
    <property type="term" value="C:extracellular region"/>
    <property type="evidence" value="ECO:0007669"/>
    <property type="project" value="UniProtKB-SubCell"/>
</dbReference>
<dbReference type="SUPFAM" id="SSF64518">
    <property type="entry name" value="Phase 1 flagellin"/>
    <property type="match status" value="1"/>
</dbReference>
<sequence length="621" mass="62131">MSDLLTIGAAGVRAYQAALAVTGDNVANADTPGFSRRTVALETAPGGTASITQRIPVSGVGVRTGAMARAGDPLKTNAARVAAGDHARMSARADWLARAETALTGAGVEARLAGVHAAAADLAAGPTSIAARALFLDSVGQAASAFRTLGDTLAALATDIETATANTATQINAITSSLEATNAELRRTPPGGAASLGLLDARDTLLADLASRVRISVSEEPTGAVTIRLGSGAAAPLLLPAFGTAVRVAAQDGPSGAELVLDPTHRAEAVRLPLSGSLAGLLEASRSVAALRADIDSLATRFADDLNNWHTQGTDLAGNPGLPLLATDSLDLTPGRANAGTAAIDFTLAEGAAPVSYTLIADAGTFTLSRTDGSATITGAGALTLDGLTVRPGEGARSGDVWTLTPLTGARALAPRTLAPEQVAVASRFQSDASPLNTGQGRLAMTLDPAAAAFAAPLPLDATITAAGTLDLTDATGTIIATLAFTPGTPIEGNGFSFTLSGTPAVGDRFRLLATGPGSADNGNIRALEAVRSRLGPGGTLEAAFDAGTAGLGTRLADTKRLAAAALAVRDDTARAADAVSGVDLDREAAELTRLQMAYRANAQVIAAARDLFDAILGAAR</sequence>
<feature type="domain" description="Flagellar basal body rod protein N-terminal" evidence="7">
    <location>
        <begin position="11"/>
        <end position="34"/>
    </location>
</feature>